<reference evidence="3" key="1">
    <citation type="submission" date="2016-10" db="EMBL/GenBank/DDBJ databases">
        <authorList>
            <person name="Varghese N."/>
            <person name="Submissions S."/>
        </authorList>
    </citation>
    <scope>NUCLEOTIDE SEQUENCE [LARGE SCALE GENOMIC DNA]</scope>
    <source>
        <strain evidence="3">CGMCC 4.5579</strain>
    </source>
</reference>
<dbReference type="NCBIfam" id="NF038085">
    <property type="entry name" value="MSMEG_6728_fam"/>
    <property type="match status" value="1"/>
</dbReference>
<feature type="compositionally biased region" description="Pro residues" evidence="1">
    <location>
        <begin position="262"/>
        <end position="274"/>
    </location>
</feature>
<dbReference type="OrthoDB" id="5513015at2"/>
<dbReference type="AlphaFoldDB" id="A0A1I5YXU4"/>
<dbReference type="InterPro" id="IPR004260">
    <property type="entry name" value="Pyr-dimer_DNA_glycosylase"/>
</dbReference>
<sequence>MQTFLPHASFARSARALDSRRLGKQRVEVFQILRALVWPTYAWKRHPAVAMWRGFTRALVGYGEAVCAEWVHRGHRDSVAGQLRAYTGPEPTTWEYLRAEGLLPPWLGSPGLHTSHRAALLDKDPAHYTAELGFAGPFTDYVWPEPVFPRWPLRRPDPHRPLPPGEAAALAGVAASDLAGPIGDALRRVHRGGETEVAAAHPSVGRPATRGATEYPAGHEAIGYPAIRTVSGTAGILAAGFTTPGLTAWYVAGPALPRHDPAPAPPVPPPPWNGPPSQARPPTADDEAAMTAEAADPGQFRFFRTGQRLPDPGRFGLVVLDGGRPRTLPPGAAVLRIHPGS</sequence>
<dbReference type="Pfam" id="PF03013">
    <property type="entry name" value="Pyr_excise"/>
    <property type="match status" value="1"/>
</dbReference>
<proteinExistence type="predicted"/>
<evidence type="ECO:0000313" key="3">
    <source>
        <dbReference type="Proteomes" id="UP000198727"/>
    </source>
</evidence>
<evidence type="ECO:0000313" key="2">
    <source>
        <dbReference type="EMBL" id="SFQ49012.1"/>
    </source>
</evidence>
<dbReference type="STRING" id="587909.SAMN05421810_10850"/>
<organism evidence="2 3">
    <name type="scientific">Amycolatopsis arida</name>
    <dbReference type="NCBI Taxonomy" id="587909"/>
    <lineage>
        <taxon>Bacteria</taxon>
        <taxon>Bacillati</taxon>
        <taxon>Actinomycetota</taxon>
        <taxon>Actinomycetes</taxon>
        <taxon>Pseudonocardiales</taxon>
        <taxon>Pseudonocardiaceae</taxon>
        <taxon>Amycolatopsis</taxon>
    </lineage>
</organism>
<protein>
    <recommendedName>
        <fullName evidence="4">Cytoplasmic protein</fullName>
    </recommendedName>
</protein>
<evidence type="ECO:0008006" key="4">
    <source>
        <dbReference type="Google" id="ProtNLM"/>
    </source>
</evidence>
<gene>
    <name evidence="2" type="ORF">SAMN05421810_10850</name>
</gene>
<evidence type="ECO:0000256" key="1">
    <source>
        <dbReference type="SAM" id="MobiDB-lite"/>
    </source>
</evidence>
<feature type="region of interest" description="Disordered" evidence="1">
    <location>
        <begin position="260"/>
        <end position="291"/>
    </location>
</feature>
<dbReference type="Proteomes" id="UP000198727">
    <property type="component" value="Unassembled WGS sequence"/>
</dbReference>
<dbReference type="RefSeq" id="WP_092533223.1">
    <property type="nucleotide sequence ID" value="NZ_FOWW01000008.1"/>
</dbReference>
<accession>A0A1I5YXU4</accession>
<dbReference type="EMBL" id="FOWW01000008">
    <property type="protein sequence ID" value="SFQ49012.1"/>
    <property type="molecule type" value="Genomic_DNA"/>
</dbReference>
<keyword evidence="3" id="KW-1185">Reference proteome</keyword>
<name>A0A1I5YXU4_9PSEU</name>